<feature type="compositionally biased region" description="Basic and acidic residues" evidence="1">
    <location>
        <begin position="619"/>
        <end position="637"/>
    </location>
</feature>
<feature type="compositionally biased region" description="Low complexity" evidence="1">
    <location>
        <begin position="358"/>
        <end position="383"/>
    </location>
</feature>
<feature type="compositionally biased region" description="Basic and acidic residues" evidence="1">
    <location>
        <begin position="528"/>
        <end position="541"/>
    </location>
</feature>
<feature type="region of interest" description="Disordered" evidence="1">
    <location>
        <begin position="356"/>
        <end position="387"/>
    </location>
</feature>
<reference evidence="2 3" key="1">
    <citation type="submission" date="2024-04" db="EMBL/GenBank/DDBJ databases">
        <authorList>
            <consortium name="Genoscope - CEA"/>
            <person name="William W."/>
        </authorList>
    </citation>
    <scope>NUCLEOTIDE SEQUENCE [LARGE SCALE GENOMIC DNA]</scope>
</reference>
<dbReference type="EMBL" id="CAXITT010000013">
    <property type="protein sequence ID" value="CAL1527183.1"/>
    <property type="molecule type" value="Genomic_DNA"/>
</dbReference>
<feature type="non-terminal residue" evidence="2">
    <location>
        <position position="1"/>
    </location>
</feature>
<feature type="compositionally biased region" description="Basic and acidic residues" evidence="1">
    <location>
        <begin position="100"/>
        <end position="113"/>
    </location>
</feature>
<proteinExistence type="predicted"/>
<name>A0AAV2H0P9_LYMST</name>
<feature type="region of interest" description="Disordered" evidence="1">
    <location>
        <begin position="571"/>
        <end position="648"/>
    </location>
</feature>
<dbReference type="Pfam" id="PF15279">
    <property type="entry name" value="SOBP"/>
    <property type="match status" value="1"/>
</dbReference>
<feature type="region of interest" description="Disordered" evidence="1">
    <location>
        <begin position="138"/>
        <end position="205"/>
    </location>
</feature>
<dbReference type="GO" id="GO:0048513">
    <property type="term" value="P:animal organ development"/>
    <property type="evidence" value="ECO:0007669"/>
    <property type="project" value="TreeGrafter"/>
</dbReference>
<sequence length="648" mass="71448">IICSWCQQNGNKLFTLGTSAGIKAFCSEVCFTQCRRASFKKNKVCDWCKHVRHTVNFVDFQDGDVQLQFCSEKCLNQYKMNVFCTEARQHLQAIQSMAAEEEKSGEGRNEPRQGEILITPELWMSGSSNGELNIKEECRNSTPNYRSSKTELQNHLEHRQRREKDRLRKTPDSKTRPASIEHGRDVNKITHSAKKDKMEKHHTSQRFLSLSPAIATTASTSDASSSQSFLPNWATSQLMAMMPPNMSPSLAGSPLGPLSYGGIGDRSGVQKSSLTSHSSVDPACPTSTSGLGLLHNQGLNLNLMAELSKHLSQQFQTGNLNSEMNLPPYLTNPALAGMFQLPFAYTPGQVNPVPFVHPPATHIPTSSTHSPSSSSRQHSTTQPLPVPPAQCVPPITILVPYPVAVPVPIPVPIPFPVPIAPEKLFAYFREKEESGRPATVTKETPHSGLVLANGRESADSIMTLRREIGRSQLKAASTSPCTSSSYKHVMTPILPYSLDLSAKASRVSLAHHNEDEAIDLSKMSTRSDSPRRSVDLSEKENTSLLKRASLSDSEIDGIVHSQNLKVPRIHIISEPPDPPLSQPPVSVPLPPPPEQSSYSSRRSRILDAPSVPKKSRSPSPERRYIRTVPRDMVEAARRRGLRARVRTK</sequence>
<evidence type="ECO:0000313" key="2">
    <source>
        <dbReference type="EMBL" id="CAL1527183.1"/>
    </source>
</evidence>
<organism evidence="2 3">
    <name type="scientific">Lymnaea stagnalis</name>
    <name type="common">Great pond snail</name>
    <name type="synonym">Helix stagnalis</name>
    <dbReference type="NCBI Taxonomy" id="6523"/>
    <lineage>
        <taxon>Eukaryota</taxon>
        <taxon>Metazoa</taxon>
        <taxon>Spiralia</taxon>
        <taxon>Lophotrochozoa</taxon>
        <taxon>Mollusca</taxon>
        <taxon>Gastropoda</taxon>
        <taxon>Heterobranchia</taxon>
        <taxon>Euthyneura</taxon>
        <taxon>Panpulmonata</taxon>
        <taxon>Hygrophila</taxon>
        <taxon>Lymnaeoidea</taxon>
        <taxon>Lymnaeidae</taxon>
        <taxon>Lymnaea</taxon>
    </lineage>
</organism>
<feature type="compositionally biased region" description="Basic residues" evidence="1">
    <location>
        <begin position="638"/>
        <end position="648"/>
    </location>
</feature>
<dbReference type="PANTHER" id="PTHR23186:SF4">
    <property type="entry name" value="GH22790P"/>
    <property type="match status" value="1"/>
</dbReference>
<feature type="compositionally biased region" description="Basic and acidic residues" evidence="1">
    <location>
        <begin position="148"/>
        <end position="202"/>
    </location>
</feature>
<gene>
    <name evidence="2" type="ORF">GSLYS_00001360001</name>
</gene>
<feature type="region of interest" description="Disordered" evidence="1">
    <location>
        <begin position="97"/>
        <end position="121"/>
    </location>
</feature>
<dbReference type="PANTHER" id="PTHR23186">
    <property type="entry name" value="RETINOIC ACID-INDUCED PROTEIN 2"/>
    <property type="match status" value="1"/>
</dbReference>
<dbReference type="AlphaFoldDB" id="A0AAV2H0P9"/>
<dbReference type="GO" id="GO:0005634">
    <property type="term" value="C:nucleus"/>
    <property type="evidence" value="ECO:0007669"/>
    <property type="project" value="TreeGrafter"/>
</dbReference>
<comment type="caution">
    <text evidence="2">The sequence shown here is derived from an EMBL/GenBank/DDBJ whole genome shotgun (WGS) entry which is preliminary data.</text>
</comment>
<accession>A0AAV2H0P9</accession>
<dbReference type="Proteomes" id="UP001497497">
    <property type="component" value="Unassembled WGS sequence"/>
</dbReference>
<keyword evidence="3" id="KW-1185">Reference proteome</keyword>
<feature type="region of interest" description="Disordered" evidence="1">
    <location>
        <begin position="518"/>
        <end position="548"/>
    </location>
</feature>
<evidence type="ECO:0000313" key="3">
    <source>
        <dbReference type="Proteomes" id="UP001497497"/>
    </source>
</evidence>
<evidence type="ECO:0000256" key="1">
    <source>
        <dbReference type="SAM" id="MobiDB-lite"/>
    </source>
</evidence>
<protein>
    <submittedName>
        <fullName evidence="2">Uncharacterized protein</fullName>
    </submittedName>
</protein>
<dbReference type="InterPro" id="IPR026092">
    <property type="entry name" value="RAI2/SOBP"/>
</dbReference>
<feature type="compositionally biased region" description="Pro residues" evidence="1">
    <location>
        <begin position="575"/>
        <end position="594"/>
    </location>
</feature>